<reference evidence="9" key="2">
    <citation type="submission" date="2021-04" db="EMBL/GenBank/DDBJ databases">
        <title>Brevibacillus composti FJAT-54423, complete genome.</title>
        <authorList>
            <person name="Tang R."/>
        </authorList>
    </citation>
    <scope>NUCLEOTIDE SEQUENCE</scope>
    <source>
        <strain evidence="9">FJAT-54424</strain>
    </source>
</reference>
<evidence type="ECO:0000256" key="3">
    <source>
        <dbReference type="ARBA" id="ARBA00022597"/>
    </source>
</evidence>
<evidence type="ECO:0000256" key="5">
    <source>
        <dbReference type="ARBA" id="ARBA00022683"/>
    </source>
</evidence>
<dbReference type="PANTHER" id="PTHR45008">
    <property type="entry name" value="PTS SYSTEM GLUCOSE-SPECIFIC EIIA COMPONENT"/>
    <property type="match status" value="1"/>
</dbReference>
<keyword evidence="3 8" id="KW-0762">Sugar transport</keyword>
<sequence length="170" mass="18192">MLRRFFSRKPQQQELTLLAPLTGLVVPLEEVPDPVFAQKVAGDGVALIPTEGVLLSPVEGRVTHLFPTHHAIALTSDTGLEILLHIGIDTVKLKGTGFTPHVQTGDRVGPGDRLIAFDLELLKKNGCPVVTPIVFTNSERVAAKQVLAGASVQAGRDLLIKVTIKGGRLE</sequence>
<evidence type="ECO:0000256" key="2">
    <source>
        <dbReference type="ARBA" id="ARBA00022448"/>
    </source>
</evidence>
<organism evidence="8 10">
    <name type="scientific">Brevibacillus composti</name>
    <dbReference type="NCBI Taxonomy" id="2796470"/>
    <lineage>
        <taxon>Bacteria</taxon>
        <taxon>Bacillati</taxon>
        <taxon>Bacillota</taxon>
        <taxon>Bacilli</taxon>
        <taxon>Bacillales</taxon>
        <taxon>Paenibacillaceae</taxon>
        <taxon>Brevibacillus</taxon>
    </lineage>
</organism>
<keyword evidence="11" id="KW-1185">Reference proteome</keyword>
<dbReference type="InterPro" id="IPR050890">
    <property type="entry name" value="PTS_EIIA_component"/>
</dbReference>
<dbReference type="KEGG" id="bcop:JD108_00215"/>
<dbReference type="PROSITE" id="PS00371">
    <property type="entry name" value="PTS_EIIA_TYPE_1_HIS"/>
    <property type="match status" value="1"/>
</dbReference>
<evidence type="ECO:0000313" key="11">
    <source>
        <dbReference type="Proteomes" id="UP000677234"/>
    </source>
</evidence>
<dbReference type="GO" id="GO:0016301">
    <property type="term" value="F:kinase activity"/>
    <property type="evidence" value="ECO:0007669"/>
    <property type="project" value="UniProtKB-KW"/>
</dbReference>
<dbReference type="GO" id="GO:0009401">
    <property type="term" value="P:phosphoenolpyruvate-dependent sugar phosphotransferase system"/>
    <property type="evidence" value="ECO:0007669"/>
    <property type="project" value="UniProtKB-KW"/>
</dbReference>
<evidence type="ECO:0000256" key="6">
    <source>
        <dbReference type="ARBA" id="ARBA00022777"/>
    </source>
</evidence>
<dbReference type="Pfam" id="PF00358">
    <property type="entry name" value="PTS_EIIA_1"/>
    <property type="match status" value="1"/>
</dbReference>
<dbReference type="Gene3D" id="2.70.70.10">
    <property type="entry name" value="Glucose Permease (Domain IIA)"/>
    <property type="match status" value="1"/>
</dbReference>
<evidence type="ECO:0000313" key="10">
    <source>
        <dbReference type="Proteomes" id="UP000595847"/>
    </source>
</evidence>
<gene>
    <name evidence="8" type="ORF">JD108_00215</name>
    <name evidence="9" type="ORF">KDJ56_00215</name>
</gene>
<dbReference type="Proteomes" id="UP000595847">
    <property type="component" value="Chromosome"/>
</dbReference>
<protein>
    <submittedName>
        <fullName evidence="8">PTS glucose transporter subunit IIA</fullName>
    </submittedName>
</protein>
<dbReference type="PANTHER" id="PTHR45008:SF1">
    <property type="entry name" value="PTS SYSTEM GLUCOSE-SPECIFIC EIIA COMPONENT"/>
    <property type="match status" value="1"/>
</dbReference>
<dbReference type="RefSeq" id="WP_198828076.1">
    <property type="nucleotide sequence ID" value="NZ_CP066308.1"/>
</dbReference>
<evidence type="ECO:0000313" key="9">
    <source>
        <dbReference type="EMBL" id="QUO41579.1"/>
    </source>
</evidence>
<keyword evidence="6" id="KW-0418">Kinase</keyword>
<proteinExistence type="predicted"/>
<evidence type="ECO:0000256" key="4">
    <source>
        <dbReference type="ARBA" id="ARBA00022679"/>
    </source>
</evidence>
<evidence type="ECO:0000259" key="7">
    <source>
        <dbReference type="PROSITE" id="PS51093"/>
    </source>
</evidence>
<comment type="subcellular location">
    <subcellularLocation>
        <location evidence="1">Cytoplasm</location>
    </subcellularLocation>
</comment>
<dbReference type="Proteomes" id="UP000677234">
    <property type="component" value="Chromosome"/>
</dbReference>
<accession>A0A7T5EKW7</accession>
<dbReference type="PROSITE" id="PS51093">
    <property type="entry name" value="PTS_EIIA_TYPE_1"/>
    <property type="match status" value="1"/>
</dbReference>
<dbReference type="NCBIfam" id="TIGR00830">
    <property type="entry name" value="PTBA"/>
    <property type="match status" value="1"/>
</dbReference>
<evidence type="ECO:0000256" key="1">
    <source>
        <dbReference type="ARBA" id="ARBA00004496"/>
    </source>
</evidence>
<keyword evidence="5" id="KW-0598">Phosphotransferase system</keyword>
<keyword evidence="2" id="KW-0813">Transport</keyword>
<dbReference type="AlphaFoldDB" id="A0A7T5EKW7"/>
<dbReference type="EMBL" id="CP073708">
    <property type="protein sequence ID" value="QUO41579.1"/>
    <property type="molecule type" value="Genomic_DNA"/>
</dbReference>
<dbReference type="EMBL" id="CP066308">
    <property type="protein sequence ID" value="QQE74497.1"/>
    <property type="molecule type" value="Genomic_DNA"/>
</dbReference>
<dbReference type="FunFam" id="2.70.70.10:FF:000001">
    <property type="entry name" value="PTS system glucose-specific IIA component"/>
    <property type="match status" value="1"/>
</dbReference>
<dbReference type="SUPFAM" id="SSF51261">
    <property type="entry name" value="Duplicated hybrid motif"/>
    <property type="match status" value="1"/>
</dbReference>
<evidence type="ECO:0000313" key="8">
    <source>
        <dbReference type="EMBL" id="QQE74497.1"/>
    </source>
</evidence>
<dbReference type="InterPro" id="IPR001127">
    <property type="entry name" value="PTS_EIIA_1_perm"/>
</dbReference>
<reference evidence="8 10" key="1">
    <citation type="submission" date="2020-12" db="EMBL/GenBank/DDBJ databases">
        <title>strain FJAT-54423T represents a novel species of the genus Brevibacillus.</title>
        <authorList>
            <person name="Tang R."/>
        </authorList>
    </citation>
    <scope>NUCLEOTIDE SEQUENCE [LARGE SCALE GENOMIC DNA]</scope>
    <source>
        <strain evidence="8 10">FJAT-54423</strain>
    </source>
</reference>
<feature type="domain" description="PTS EIIA type-1" evidence="7">
    <location>
        <begin position="33"/>
        <end position="137"/>
    </location>
</feature>
<name>A0A7T5EKW7_9BACL</name>
<dbReference type="GO" id="GO:0005737">
    <property type="term" value="C:cytoplasm"/>
    <property type="evidence" value="ECO:0007669"/>
    <property type="project" value="UniProtKB-SubCell"/>
</dbReference>
<keyword evidence="4" id="KW-0808">Transferase</keyword>
<dbReference type="InterPro" id="IPR011055">
    <property type="entry name" value="Dup_hybrid_motif"/>
</dbReference>